<protein>
    <submittedName>
        <fullName evidence="1">Uncharacterized protein</fullName>
    </submittedName>
</protein>
<name>G3PTK6_GASAC</name>
<dbReference type="InParanoid" id="G3PTK6"/>
<organism evidence="1">
    <name type="scientific">Gasterosteus aculeatus</name>
    <name type="common">Three-spined stickleback</name>
    <dbReference type="NCBI Taxonomy" id="69293"/>
    <lineage>
        <taxon>Eukaryota</taxon>
        <taxon>Metazoa</taxon>
        <taxon>Chordata</taxon>
        <taxon>Craniata</taxon>
        <taxon>Vertebrata</taxon>
        <taxon>Euteleostomi</taxon>
        <taxon>Actinopterygii</taxon>
        <taxon>Neopterygii</taxon>
        <taxon>Teleostei</taxon>
        <taxon>Neoteleostei</taxon>
        <taxon>Acanthomorphata</taxon>
        <taxon>Eupercaria</taxon>
        <taxon>Perciformes</taxon>
        <taxon>Cottioidei</taxon>
        <taxon>Gasterosteales</taxon>
        <taxon>Gasterosteidae</taxon>
        <taxon>Gasterosteus</taxon>
    </lineage>
</organism>
<dbReference type="AlphaFoldDB" id="G3PTK6"/>
<evidence type="ECO:0000313" key="1">
    <source>
        <dbReference type="Ensembl" id="ENSGACP00000020942.1"/>
    </source>
</evidence>
<reference evidence="1" key="2">
    <citation type="submission" date="2024-04" db="UniProtKB">
        <authorList>
            <consortium name="Ensembl"/>
        </authorList>
    </citation>
    <scope>IDENTIFICATION</scope>
</reference>
<reference evidence="1" key="1">
    <citation type="submission" date="2006-01" db="EMBL/GenBank/DDBJ databases">
        <authorList>
            <person name="Lindblad-Toh K."/>
            <person name="Mauceli E."/>
            <person name="Grabherr M."/>
            <person name="Chang J.L."/>
            <person name="Lander E.S."/>
        </authorList>
    </citation>
    <scope>NUCLEOTIDE SEQUENCE [LARGE SCALE GENOMIC DNA]</scope>
</reference>
<sequence>KRTKTLLELLITSHQGDTSHLVQWRTLRGVLLQCGGPCRKCHGSSPPPPFNLNCCLSCTVTVVGPVFSNLKHFLVTPHPVLVFDLLSPPCFCTAHHLSLMQVPPFQLISLCLRQVSHFRPALPVA</sequence>
<dbReference type="Bgee" id="ENSGACG00000015868">
    <property type="expression patterns" value="Expressed in telencephalon and 4 other cell types or tissues"/>
</dbReference>
<accession>G3PTK6</accession>
<proteinExistence type="predicted"/>
<dbReference type="Ensembl" id="ENSGACT00000020982.1">
    <property type="protein sequence ID" value="ENSGACP00000020942.1"/>
    <property type="gene ID" value="ENSGACG00000015868.1"/>
</dbReference>